<proteinExistence type="predicted"/>
<dbReference type="AlphaFoldDB" id="A0A7U1BEY6"/>
<gene>
    <name evidence="2" type="primary">cob-i1</name>
</gene>
<keyword evidence="2" id="KW-0496">Mitochondrion</keyword>
<dbReference type="InterPro" id="IPR024937">
    <property type="entry name" value="Domain_X"/>
</dbReference>
<dbReference type="PANTHER" id="PTHR33642">
    <property type="entry name" value="COX1/OXI3 INTRON 1 PROTEIN-RELATED"/>
    <property type="match status" value="1"/>
</dbReference>
<dbReference type="GO" id="GO:0006315">
    <property type="term" value="P:homing of group II introns"/>
    <property type="evidence" value="ECO:0007669"/>
    <property type="project" value="TreeGrafter"/>
</dbReference>
<dbReference type="GO" id="GO:0090615">
    <property type="term" value="P:mitochondrial mRNA processing"/>
    <property type="evidence" value="ECO:0007669"/>
    <property type="project" value="TreeGrafter"/>
</dbReference>
<dbReference type="PANTHER" id="PTHR33642:SF4">
    <property type="entry name" value="COX1_OXI3 INTRON 1 PROTEIN-RELATED"/>
    <property type="match status" value="1"/>
</dbReference>
<name>A0A7U1BEY6_UNCNE</name>
<keyword evidence="2" id="KW-0808">Transferase</keyword>
<evidence type="ECO:0000313" key="2">
    <source>
        <dbReference type="EMBL" id="QQY98167.1"/>
    </source>
</evidence>
<feature type="domain" description="Reverse transcriptase" evidence="1">
    <location>
        <begin position="113"/>
        <end position="394"/>
    </location>
</feature>
<dbReference type="GO" id="GO:0005739">
    <property type="term" value="C:mitochondrion"/>
    <property type="evidence" value="ECO:0007669"/>
    <property type="project" value="TreeGrafter"/>
</dbReference>
<dbReference type="GeneID" id="65320086"/>
<dbReference type="CDD" id="cd01651">
    <property type="entry name" value="RT_G2_intron"/>
    <property type="match status" value="1"/>
</dbReference>
<organism evidence="2">
    <name type="scientific">Uncinula necator</name>
    <name type="common">Grape powdery mildew</name>
    <dbReference type="NCBI Taxonomy" id="52586"/>
    <lineage>
        <taxon>Eukaryota</taxon>
        <taxon>Fungi</taxon>
        <taxon>Dikarya</taxon>
        <taxon>Ascomycota</taxon>
        <taxon>Pezizomycotina</taxon>
        <taxon>Leotiomycetes</taxon>
        <taxon>Erysiphales</taxon>
        <taxon>Erysiphaceae</taxon>
        <taxon>Erysiphe</taxon>
    </lineage>
</organism>
<dbReference type="PROSITE" id="PS50878">
    <property type="entry name" value="RT_POL"/>
    <property type="match status" value="1"/>
</dbReference>
<dbReference type="SUPFAM" id="SSF56672">
    <property type="entry name" value="DNA/RNA polymerases"/>
    <property type="match status" value="1"/>
</dbReference>
<dbReference type="RefSeq" id="YP_010119160.1">
    <property type="nucleotide sequence ID" value="NC_056146.1"/>
</dbReference>
<dbReference type="Pfam" id="PF00078">
    <property type="entry name" value="RVT_1"/>
    <property type="match status" value="1"/>
</dbReference>
<dbReference type="EMBL" id="MT880588">
    <property type="protein sequence ID" value="QQY98167.1"/>
    <property type="molecule type" value="Genomic_DNA"/>
</dbReference>
<protein>
    <submittedName>
        <fullName evidence="2">Reverse transcriptase domain-containing protein</fullName>
    </submittedName>
</protein>
<dbReference type="GO" id="GO:0003964">
    <property type="term" value="F:RNA-directed DNA polymerase activity"/>
    <property type="evidence" value="ECO:0007669"/>
    <property type="project" value="UniProtKB-KW"/>
</dbReference>
<evidence type="ECO:0000259" key="1">
    <source>
        <dbReference type="PROSITE" id="PS50878"/>
    </source>
</evidence>
<dbReference type="InterPro" id="IPR043502">
    <property type="entry name" value="DNA/RNA_pol_sf"/>
</dbReference>
<keyword evidence="2" id="KW-0548">Nucleotidyltransferase</keyword>
<reference evidence="2" key="1">
    <citation type="submission" date="2020-08" db="EMBL/GenBank/DDBJ databases">
        <title>Mitochondrial genome sequences of powdery mildew pathogens.</title>
        <authorList>
            <person name="Zaccaron A."/>
            <person name="Stergiopoulos I."/>
        </authorList>
    </citation>
    <scope>NUCLEOTIDE SEQUENCE</scope>
    <source>
        <strain evidence="2">C</strain>
    </source>
</reference>
<sequence length="638" mass="73971">MRKRSFHSSSVVGAKGNSVNSLVSKTSISRQNSVVETKTKKSVKPTLADIVAPKLNDLITHDMKYNNIVTGIISDPYFLVECYEAIRGKQGKMTKGVVKRTLDGINFEWFEKVALELKKGTYEFHPSRRVEIPKPKSNKTRPLIIASPRDKIVQKALQVIVEAIWEKFFSDCSHGFRPRRSVHSALYQLYYGGQNFIWVIQGDISKCFDNIPHKVVIELLKKRIVDPRFLELVRKFLETGVTDPNTKEIDKRNIGIPQGGILSPILCNVVMDRFDEYMNKKKNRYNQSHNGEYHKFEYHRIKSKSLSERRILLMDKLKIGNVNNKFDPNFRRMKYIRYADDFVILTIGTKDEAIMIKNNAKEFLRANCGVELKVENTVITNLRDDKFKFLGAEISKLERNSTFLRNRSTSRIKGTCRLLIKAPIKSLLSKMKEKGFIRQNNDQVYLPQHIGYLTNLTHYDIISHYNSKIYGILNFFSFASNFNKLGRIIWYLRASCALTLARKYKLNTMKKTFDKFGRSLTCPETDKSIFIPKNLRVKHKYQINNDLPKDVLNESWAGKLTETNFGKVCTLCGTSEVIEMDHYRTVKDVINKIRTGNSTYGQWAVKRKQIPLCKHHHDLYHSGQLNHADIREIARYTE</sequence>
<dbReference type="InterPro" id="IPR000477">
    <property type="entry name" value="RT_dom"/>
</dbReference>
<keyword evidence="2" id="KW-0695">RNA-directed DNA polymerase</keyword>
<geneLocation type="mitochondrion" evidence="2"/>
<dbReference type="Pfam" id="PF01348">
    <property type="entry name" value="Intron_maturas2"/>
    <property type="match status" value="1"/>
</dbReference>
<accession>A0A7U1BEY6</accession>